<dbReference type="RefSeq" id="WP_023787345.1">
    <property type="nucleotide sequence ID" value="NC_022997.1"/>
</dbReference>
<dbReference type="PATRIC" id="fig|1029756.8.peg.2065"/>
<evidence type="ECO:0000256" key="2">
    <source>
        <dbReference type="SAM" id="MobiDB-lite"/>
    </source>
</evidence>
<keyword evidence="5" id="KW-1185">Reference proteome</keyword>
<protein>
    <submittedName>
        <fullName evidence="4">Uncharacterized protein</fullName>
    </submittedName>
</protein>
<organism evidence="4 5">
    <name type="scientific">Hyphomicrobium nitrativorans NL23</name>
    <dbReference type="NCBI Taxonomy" id="1029756"/>
    <lineage>
        <taxon>Bacteria</taxon>
        <taxon>Pseudomonadati</taxon>
        <taxon>Pseudomonadota</taxon>
        <taxon>Alphaproteobacteria</taxon>
        <taxon>Hyphomicrobiales</taxon>
        <taxon>Hyphomicrobiaceae</taxon>
        <taxon>Hyphomicrobium</taxon>
    </lineage>
</organism>
<evidence type="ECO:0000313" key="5">
    <source>
        <dbReference type="Proteomes" id="UP000018542"/>
    </source>
</evidence>
<gene>
    <name evidence="4" type="ORF">W911_09920</name>
</gene>
<evidence type="ECO:0000256" key="3">
    <source>
        <dbReference type="SAM" id="Phobius"/>
    </source>
</evidence>
<keyword evidence="1" id="KW-0175">Coiled coil</keyword>
<dbReference type="KEGG" id="hni:W911_09920"/>
<keyword evidence="3" id="KW-0812">Transmembrane</keyword>
<proteinExistence type="predicted"/>
<dbReference type="AlphaFoldDB" id="V5SJA5"/>
<dbReference type="Proteomes" id="UP000018542">
    <property type="component" value="Chromosome"/>
</dbReference>
<keyword evidence="3" id="KW-1133">Transmembrane helix</keyword>
<feature type="transmembrane region" description="Helical" evidence="3">
    <location>
        <begin position="12"/>
        <end position="35"/>
    </location>
</feature>
<name>V5SJA5_9HYPH</name>
<evidence type="ECO:0000313" key="4">
    <source>
        <dbReference type="EMBL" id="AHB50175.1"/>
    </source>
</evidence>
<feature type="coiled-coil region" evidence="1">
    <location>
        <begin position="81"/>
        <end position="108"/>
    </location>
</feature>
<feature type="region of interest" description="Disordered" evidence="2">
    <location>
        <begin position="238"/>
        <end position="261"/>
    </location>
</feature>
<keyword evidence="3" id="KW-0472">Membrane</keyword>
<dbReference type="EMBL" id="CP006912">
    <property type="protein sequence ID" value="AHB50175.1"/>
    <property type="molecule type" value="Genomic_DNA"/>
</dbReference>
<evidence type="ECO:0000256" key="1">
    <source>
        <dbReference type="SAM" id="Coils"/>
    </source>
</evidence>
<sequence>MDVEALELALKAPLSLTLVFGTFLIALVFCAIQLLRFGPAIRKLNKIEVLAQLYHLAETQREMTREFGQAIAASNATRLAAEQVRTELDALREFIVEAQEKMSEYNADNITQARLQDEDQERMQSGFFRRLNPIRPAEKTPDELFTDMKSAWERFTEVFRRRLDDAGIAPLMNRIGKMTYMLSDKRRKKPLPIETANLITALHSQYRRYIALRRISAKEHDDFVQLVDTAIREINGSPTQGELALPANGSDNFPPPSPTLN</sequence>
<accession>V5SJA5</accession>
<reference evidence="4 5" key="1">
    <citation type="journal article" date="2014" name="Genome Announc.">
        <title>Complete Genome Sequence of Hyphomicrobium nitrativorans Strain NL23, a Denitrifying Bacterium Isolated from Biofilm of a Methanol-Fed Denitrification System Treating Seawater at the Montreal Biodome.</title>
        <authorList>
            <person name="Martineau C."/>
            <person name="Villeneuve C."/>
            <person name="Mauffrey F."/>
            <person name="Villemur R."/>
        </authorList>
    </citation>
    <scope>NUCLEOTIDE SEQUENCE [LARGE SCALE GENOMIC DNA]</scope>
    <source>
        <strain evidence="4">NL23</strain>
    </source>
</reference>
<dbReference type="HOGENOM" id="CLU_1064662_0_0_5"/>